<evidence type="ECO:0000313" key="3">
    <source>
        <dbReference type="Proteomes" id="UP001418222"/>
    </source>
</evidence>
<keyword evidence="3" id="KW-1185">Reference proteome</keyword>
<protein>
    <submittedName>
        <fullName evidence="2">Uncharacterized protein</fullName>
    </submittedName>
</protein>
<feature type="compositionally biased region" description="Polar residues" evidence="1">
    <location>
        <begin position="77"/>
        <end position="91"/>
    </location>
</feature>
<dbReference type="EMBL" id="JBBWWQ010000005">
    <property type="protein sequence ID" value="KAK8947386.1"/>
    <property type="molecule type" value="Genomic_DNA"/>
</dbReference>
<comment type="caution">
    <text evidence="2">The sequence shown here is derived from an EMBL/GenBank/DDBJ whole genome shotgun (WGS) entry which is preliminary data.</text>
</comment>
<proteinExistence type="predicted"/>
<organism evidence="2 3">
    <name type="scientific">Platanthera zijinensis</name>
    <dbReference type="NCBI Taxonomy" id="2320716"/>
    <lineage>
        <taxon>Eukaryota</taxon>
        <taxon>Viridiplantae</taxon>
        <taxon>Streptophyta</taxon>
        <taxon>Embryophyta</taxon>
        <taxon>Tracheophyta</taxon>
        <taxon>Spermatophyta</taxon>
        <taxon>Magnoliopsida</taxon>
        <taxon>Liliopsida</taxon>
        <taxon>Asparagales</taxon>
        <taxon>Orchidaceae</taxon>
        <taxon>Orchidoideae</taxon>
        <taxon>Orchideae</taxon>
        <taxon>Orchidinae</taxon>
        <taxon>Platanthera</taxon>
    </lineage>
</organism>
<dbReference type="Proteomes" id="UP001418222">
    <property type="component" value="Unassembled WGS sequence"/>
</dbReference>
<sequence>MVSEKDFNHRAFRAEEKGKEKGEGGPAGPFSREQGSSFPHSQSCGGSFPAEVPAPADPGLTAREVEARTVELPPLVTNPTLQAGGTASEPSATPKDADHLLGEDNSPRASGQVGTIVREPFRPGLGKPLHLLYGTNGGVGPSRPTAGGAVRKRGNGVASVDSAGFRVRSVRVTAAGCTTDENRCGESFLRDSSRRASLHHGESGAGECFTRPGEKNACESCTTDENRCGESFLRDSSRRASLHHGESGAGECFTRPGEKNACERFVVLGAVVESRNGLGSDRVHRARASLAGQAGSCGSLACLSDPEELPKP</sequence>
<feature type="compositionally biased region" description="Basic and acidic residues" evidence="1">
    <location>
        <begin position="95"/>
        <end position="106"/>
    </location>
</feature>
<feature type="compositionally biased region" description="Basic and acidic residues" evidence="1">
    <location>
        <begin position="1"/>
        <end position="23"/>
    </location>
</feature>
<gene>
    <name evidence="2" type="ORF">KSP39_PZI006996</name>
</gene>
<accession>A0AAP0GAB8</accession>
<feature type="region of interest" description="Disordered" evidence="1">
    <location>
        <begin position="1"/>
        <end position="115"/>
    </location>
</feature>
<feature type="compositionally biased region" description="Polar residues" evidence="1">
    <location>
        <begin position="33"/>
        <end position="45"/>
    </location>
</feature>
<evidence type="ECO:0000313" key="2">
    <source>
        <dbReference type="EMBL" id="KAK8947386.1"/>
    </source>
</evidence>
<name>A0AAP0GAB8_9ASPA</name>
<reference evidence="2 3" key="1">
    <citation type="journal article" date="2022" name="Nat. Plants">
        <title>Genomes of leafy and leafless Platanthera orchids illuminate the evolution of mycoheterotrophy.</title>
        <authorList>
            <person name="Li M.H."/>
            <person name="Liu K.W."/>
            <person name="Li Z."/>
            <person name="Lu H.C."/>
            <person name="Ye Q.L."/>
            <person name="Zhang D."/>
            <person name="Wang J.Y."/>
            <person name="Li Y.F."/>
            <person name="Zhong Z.M."/>
            <person name="Liu X."/>
            <person name="Yu X."/>
            <person name="Liu D.K."/>
            <person name="Tu X.D."/>
            <person name="Liu B."/>
            <person name="Hao Y."/>
            <person name="Liao X.Y."/>
            <person name="Jiang Y.T."/>
            <person name="Sun W.H."/>
            <person name="Chen J."/>
            <person name="Chen Y.Q."/>
            <person name="Ai Y."/>
            <person name="Zhai J.W."/>
            <person name="Wu S.S."/>
            <person name="Zhou Z."/>
            <person name="Hsiao Y.Y."/>
            <person name="Wu W.L."/>
            <person name="Chen Y.Y."/>
            <person name="Lin Y.F."/>
            <person name="Hsu J.L."/>
            <person name="Li C.Y."/>
            <person name="Wang Z.W."/>
            <person name="Zhao X."/>
            <person name="Zhong W.Y."/>
            <person name="Ma X.K."/>
            <person name="Ma L."/>
            <person name="Huang J."/>
            <person name="Chen G.Z."/>
            <person name="Huang M.Z."/>
            <person name="Huang L."/>
            <person name="Peng D.H."/>
            <person name="Luo Y.B."/>
            <person name="Zou S.Q."/>
            <person name="Chen S.P."/>
            <person name="Lan S."/>
            <person name="Tsai W.C."/>
            <person name="Van de Peer Y."/>
            <person name="Liu Z.J."/>
        </authorList>
    </citation>
    <scope>NUCLEOTIDE SEQUENCE [LARGE SCALE GENOMIC DNA]</scope>
    <source>
        <strain evidence="2">Lor287</strain>
    </source>
</reference>
<dbReference type="AlphaFoldDB" id="A0AAP0GAB8"/>
<feature type="region of interest" description="Disordered" evidence="1">
    <location>
        <begin position="292"/>
        <end position="312"/>
    </location>
</feature>
<evidence type="ECO:0000256" key="1">
    <source>
        <dbReference type="SAM" id="MobiDB-lite"/>
    </source>
</evidence>